<keyword evidence="2" id="KW-1185">Reference proteome</keyword>
<dbReference type="RefSeq" id="WP_019467553.1">
    <property type="nucleotide sequence ID" value="NZ_ALOY01000184.1"/>
</dbReference>
<sequence>MPHNVLERVKLLPLIARTYIRVFEPAHGDVLSANPHATGRLSLKQDMPRGATHASSWYIAETLRSAFWESVLRDVDPDDDGGVILDPRVLAKYAVQSVQLLEPASVLRLEPAARRHVIGLNNHRLNSEWDHHLTTAIYETTHVMAGLAQLQCRAANPPLDLPGISWRSRQADADLAYVLYVPPRVSAHWAALDDLVLLNTPAGHQLLRSVLAQDQMTWLNDPGTSGGTPPPGAV</sequence>
<dbReference type="Proteomes" id="UP000027987">
    <property type="component" value="Chromosome"/>
</dbReference>
<dbReference type="PATRIC" id="fig|1217721.7.peg.2779"/>
<dbReference type="EMBL" id="CP008884">
    <property type="protein sequence ID" value="AIF48193.1"/>
    <property type="molecule type" value="Genomic_DNA"/>
</dbReference>
<gene>
    <name evidence="1" type="ORF">HY57_13475</name>
</gene>
<reference evidence="1 2" key="1">
    <citation type="submission" date="2014-07" db="EMBL/GenBank/DDBJ databases">
        <title>Complete Genome Sequence of Dyella japonica Strain A8 Isolated from Malaysian Tropical Soil.</title>
        <authorList>
            <person name="Hui R.K.H."/>
            <person name="Chen J.-W."/>
            <person name="Chan K.-G."/>
            <person name="Leung F.C.C."/>
        </authorList>
    </citation>
    <scope>NUCLEOTIDE SEQUENCE [LARGE SCALE GENOMIC DNA]</scope>
    <source>
        <strain evidence="1 2">A8</strain>
    </source>
</reference>
<accession>A0A075K7S4</accession>
<protein>
    <recommendedName>
        <fullName evidence="3">RES domain-containing protein</fullName>
    </recommendedName>
</protein>
<evidence type="ECO:0000313" key="1">
    <source>
        <dbReference type="EMBL" id="AIF48193.1"/>
    </source>
</evidence>
<proteinExistence type="predicted"/>
<organism evidence="1 2">
    <name type="scientific">Dyella japonica A8</name>
    <dbReference type="NCBI Taxonomy" id="1217721"/>
    <lineage>
        <taxon>Bacteria</taxon>
        <taxon>Pseudomonadati</taxon>
        <taxon>Pseudomonadota</taxon>
        <taxon>Gammaproteobacteria</taxon>
        <taxon>Lysobacterales</taxon>
        <taxon>Rhodanobacteraceae</taxon>
        <taxon>Dyella</taxon>
    </lineage>
</organism>
<evidence type="ECO:0000313" key="2">
    <source>
        <dbReference type="Proteomes" id="UP000027987"/>
    </source>
</evidence>
<dbReference type="STRING" id="1217721.HY57_13475"/>
<dbReference type="KEGG" id="dja:HY57_13475"/>
<dbReference type="OrthoDB" id="6058733at2"/>
<dbReference type="HOGENOM" id="CLU_1183541_0_0_6"/>
<dbReference type="AlphaFoldDB" id="A0A075K7S4"/>
<evidence type="ECO:0008006" key="3">
    <source>
        <dbReference type="Google" id="ProtNLM"/>
    </source>
</evidence>
<name>A0A075K7S4_9GAMM</name>